<name>A0A2S3UKM5_9HYPH</name>
<dbReference type="Proteomes" id="UP000236959">
    <property type="component" value="Unassembled WGS sequence"/>
</dbReference>
<reference evidence="2 3" key="1">
    <citation type="submission" date="2018-01" db="EMBL/GenBank/DDBJ databases">
        <title>Genomic Encyclopedia of Archaeal and Bacterial Type Strains, Phase II (KMG-II): from individual species to whole genera.</title>
        <authorList>
            <person name="Goeker M."/>
        </authorList>
    </citation>
    <scope>NUCLEOTIDE SEQUENCE [LARGE SCALE GENOMIC DNA]</scope>
    <source>
        <strain evidence="2 3">DSM 17023</strain>
    </source>
</reference>
<protein>
    <submittedName>
        <fullName evidence="2">Putative membrane protein</fullName>
    </submittedName>
</protein>
<evidence type="ECO:0000313" key="2">
    <source>
        <dbReference type="EMBL" id="POF28257.1"/>
    </source>
</evidence>
<evidence type="ECO:0000313" key="3">
    <source>
        <dbReference type="Proteomes" id="UP000236959"/>
    </source>
</evidence>
<dbReference type="InterPro" id="IPR017027">
    <property type="entry name" value="STM3548-like"/>
</dbReference>
<accession>A0A2S3UKM5</accession>
<dbReference type="OrthoDB" id="9781333at2"/>
<dbReference type="SUPFAM" id="SSF52317">
    <property type="entry name" value="Class I glutamine amidotransferase-like"/>
    <property type="match status" value="1"/>
</dbReference>
<keyword evidence="3" id="KW-1185">Reference proteome</keyword>
<dbReference type="EMBL" id="PPCN01000015">
    <property type="protein sequence ID" value="POF28257.1"/>
    <property type="molecule type" value="Genomic_DNA"/>
</dbReference>
<dbReference type="PANTHER" id="PTHR37947">
    <property type="entry name" value="BLL2462 PROTEIN"/>
    <property type="match status" value="1"/>
</dbReference>
<dbReference type="CDD" id="cd03143">
    <property type="entry name" value="A4_beta-galactosidase_middle_domain"/>
    <property type="match status" value="1"/>
</dbReference>
<comment type="caution">
    <text evidence="2">The sequence shown here is derived from an EMBL/GenBank/DDBJ whole genome shotgun (WGS) entry which is preliminary data.</text>
</comment>
<proteinExistence type="predicted"/>
<gene>
    <name evidence="2" type="ORF">CLV41_11524</name>
</gene>
<dbReference type="PANTHER" id="PTHR37947:SF1">
    <property type="entry name" value="BLL2462 PROTEIN"/>
    <property type="match status" value="1"/>
</dbReference>
<organism evidence="2 3">
    <name type="scientific">Roseibium marinum</name>
    <dbReference type="NCBI Taxonomy" id="281252"/>
    <lineage>
        <taxon>Bacteria</taxon>
        <taxon>Pseudomonadati</taxon>
        <taxon>Pseudomonadota</taxon>
        <taxon>Alphaproteobacteria</taxon>
        <taxon>Hyphomicrobiales</taxon>
        <taxon>Stappiaceae</taxon>
        <taxon>Roseibium</taxon>
    </lineage>
</organism>
<dbReference type="RefSeq" id="WP_103225078.1">
    <property type="nucleotide sequence ID" value="NZ_PPCN01000015.1"/>
</dbReference>
<dbReference type="PIRSF" id="PIRSF034405">
    <property type="entry name" value="UCP034405"/>
    <property type="match status" value="1"/>
</dbReference>
<sequence length="256" mass="28715">MTTKVLLVGESWISSATHYKGFDQFGSVTFHLGAEPLVKALKGSEFELTYMTAHDAVEQFPFEMEGLDAYDAIILSDIGANSLLLPPEVWLHSRTVPNRLKLIRAWVEKGGNLLMIGGYFSFQGIDGKARWRRTPVEEVLPVTCLPYDDRVEIPEGTTADILKPDHPVFAGIDGEWPPLLGINEVEVREREDVEVVARLPEDQGGFPLLVLGSYGKGRTAAWTSDIGPHWLSPAFCEWENYGRLWKNLLGWMTEKK</sequence>
<dbReference type="Pfam" id="PF07090">
    <property type="entry name" value="GATase1_like"/>
    <property type="match status" value="1"/>
</dbReference>
<dbReference type="Gene3D" id="3.40.50.880">
    <property type="match status" value="1"/>
</dbReference>
<feature type="domain" description="Putative glutamine amidotransferase" evidence="1">
    <location>
        <begin position="4"/>
        <end position="253"/>
    </location>
</feature>
<evidence type="ECO:0000259" key="1">
    <source>
        <dbReference type="Pfam" id="PF07090"/>
    </source>
</evidence>
<dbReference type="AlphaFoldDB" id="A0A2S3UKM5"/>
<dbReference type="InterPro" id="IPR029062">
    <property type="entry name" value="Class_I_gatase-like"/>
</dbReference>
<dbReference type="InterPro" id="IPR010768">
    <property type="entry name" value="GATase1-like"/>
</dbReference>